<name>A0A2P2L022_RHIMU</name>
<dbReference type="AlphaFoldDB" id="A0A2P2L022"/>
<sequence length="71" mass="8418">MKENSMAFARLRTLSLHWNNKWCSLLVWLATSKLQMTLLQSKLTTLTEFMELVYPLFLLYEKLDAGDRHVQ</sequence>
<reference evidence="1" key="1">
    <citation type="submission" date="2018-02" db="EMBL/GenBank/DDBJ databases">
        <title>Rhizophora mucronata_Transcriptome.</title>
        <authorList>
            <person name="Meera S.P."/>
            <person name="Sreeshan A."/>
            <person name="Augustine A."/>
        </authorList>
    </citation>
    <scope>NUCLEOTIDE SEQUENCE</scope>
    <source>
        <tissue evidence="1">Leaf</tissue>
    </source>
</reference>
<protein>
    <submittedName>
        <fullName evidence="1">Uncharacterized protein LOC105120651 isoform X3</fullName>
    </submittedName>
</protein>
<evidence type="ECO:0000313" key="1">
    <source>
        <dbReference type="EMBL" id="MBX11319.1"/>
    </source>
</evidence>
<accession>A0A2P2L022</accession>
<proteinExistence type="predicted"/>
<dbReference type="EMBL" id="GGEC01030835">
    <property type="protein sequence ID" value="MBX11319.1"/>
    <property type="molecule type" value="Transcribed_RNA"/>
</dbReference>
<organism evidence="1">
    <name type="scientific">Rhizophora mucronata</name>
    <name type="common">Asiatic mangrove</name>
    <dbReference type="NCBI Taxonomy" id="61149"/>
    <lineage>
        <taxon>Eukaryota</taxon>
        <taxon>Viridiplantae</taxon>
        <taxon>Streptophyta</taxon>
        <taxon>Embryophyta</taxon>
        <taxon>Tracheophyta</taxon>
        <taxon>Spermatophyta</taxon>
        <taxon>Magnoliopsida</taxon>
        <taxon>eudicotyledons</taxon>
        <taxon>Gunneridae</taxon>
        <taxon>Pentapetalae</taxon>
        <taxon>rosids</taxon>
        <taxon>fabids</taxon>
        <taxon>Malpighiales</taxon>
        <taxon>Rhizophoraceae</taxon>
        <taxon>Rhizophora</taxon>
    </lineage>
</organism>